<name>A0A9Q0TV12_SALPP</name>
<accession>A0A9Q0TV12</accession>
<keyword evidence="2" id="KW-0808">Transferase</keyword>
<keyword evidence="3" id="KW-1185">Reference proteome</keyword>
<keyword evidence="1" id="KW-1133">Transmembrane helix</keyword>
<keyword evidence="2" id="KW-0489">Methyltransferase</keyword>
<dbReference type="AlphaFoldDB" id="A0A9Q0TV12"/>
<dbReference type="GO" id="GO:0032259">
    <property type="term" value="P:methylation"/>
    <property type="evidence" value="ECO:0007669"/>
    <property type="project" value="UniProtKB-KW"/>
</dbReference>
<evidence type="ECO:0000256" key="1">
    <source>
        <dbReference type="SAM" id="Phobius"/>
    </source>
</evidence>
<dbReference type="GO" id="GO:0008168">
    <property type="term" value="F:methyltransferase activity"/>
    <property type="evidence" value="ECO:0007669"/>
    <property type="project" value="UniProtKB-KW"/>
</dbReference>
<keyword evidence="1" id="KW-0812">Transmembrane</keyword>
<comment type="caution">
    <text evidence="2">The sequence shown here is derived from an EMBL/GenBank/DDBJ whole genome shotgun (WGS) entry which is preliminary data.</text>
</comment>
<reference evidence="2" key="2">
    <citation type="journal article" date="2023" name="Int. J. Mol. Sci.">
        <title>De Novo Assembly and Annotation of 11 Diverse Shrub Willow (Salix) Genomes Reveals Novel Gene Organization in Sex-Linked Regions.</title>
        <authorList>
            <person name="Hyden B."/>
            <person name="Feng K."/>
            <person name="Yates T.B."/>
            <person name="Jawdy S."/>
            <person name="Cereghino C."/>
            <person name="Smart L.B."/>
            <person name="Muchero W."/>
        </authorList>
    </citation>
    <scope>NUCLEOTIDE SEQUENCE</scope>
    <source>
        <tissue evidence="2">Shoot tip</tissue>
    </source>
</reference>
<dbReference type="OrthoDB" id="2013972at2759"/>
<dbReference type="EMBL" id="JAPFFK010000014">
    <property type="protein sequence ID" value="KAJ6718372.1"/>
    <property type="molecule type" value="Genomic_DNA"/>
</dbReference>
<reference evidence="2" key="1">
    <citation type="submission" date="2022-11" db="EMBL/GenBank/DDBJ databases">
        <authorList>
            <person name="Hyden B.L."/>
            <person name="Feng K."/>
            <person name="Yates T."/>
            <person name="Jawdy S."/>
            <person name="Smart L.B."/>
            <person name="Muchero W."/>
        </authorList>
    </citation>
    <scope>NUCLEOTIDE SEQUENCE</scope>
    <source>
        <tissue evidence="2">Shoot tip</tissue>
    </source>
</reference>
<organism evidence="2 3">
    <name type="scientific">Salix purpurea</name>
    <name type="common">Purple osier willow</name>
    <dbReference type="NCBI Taxonomy" id="77065"/>
    <lineage>
        <taxon>Eukaryota</taxon>
        <taxon>Viridiplantae</taxon>
        <taxon>Streptophyta</taxon>
        <taxon>Embryophyta</taxon>
        <taxon>Tracheophyta</taxon>
        <taxon>Spermatophyta</taxon>
        <taxon>Magnoliopsida</taxon>
        <taxon>eudicotyledons</taxon>
        <taxon>Gunneridae</taxon>
        <taxon>Pentapetalae</taxon>
        <taxon>rosids</taxon>
        <taxon>fabids</taxon>
        <taxon>Malpighiales</taxon>
        <taxon>Salicaceae</taxon>
        <taxon>Saliceae</taxon>
        <taxon>Salix</taxon>
    </lineage>
</organism>
<dbReference type="Proteomes" id="UP001151532">
    <property type="component" value="Chromosome 10"/>
</dbReference>
<gene>
    <name evidence="2" type="ORF">OIU79_006307</name>
</gene>
<proteinExistence type="predicted"/>
<evidence type="ECO:0000313" key="2">
    <source>
        <dbReference type="EMBL" id="KAJ6718372.1"/>
    </source>
</evidence>
<feature type="transmembrane region" description="Helical" evidence="1">
    <location>
        <begin position="112"/>
        <end position="132"/>
    </location>
</feature>
<evidence type="ECO:0000313" key="3">
    <source>
        <dbReference type="Proteomes" id="UP001151532"/>
    </source>
</evidence>
<keyword evidence="1" id="KW-0472">Membrane</keyword>
<protein>
    <submittedName>
        <fullName evidence="2">SAM-DEPENDENT METHYLTRANSFERASE</fullName>
    </submittedName>
</protein>
<sequence>MRLSSGRKLWIFNGALPLCNDVHNAPYYQPLVSCISGTTSNRWIPIQNRSSGPHLSSAELEGVQPEDFFEDTQVWRSSLRNYWSLLSPIIFSDHPKRPGDEDPTPPYNMVGLLIHFLSYLIVVLLVSCMTGVSHSPHTPEHMTCFMLMGSSHISVQRDAA</sequence>